<feature type="signal peptide" evidence="5">
    <location>
        <begin position="1"/>
        <end position="18"/>
    </location>
</feature>
<dbReference type="GO" id="GO:0005184">
    <property type="term" value="F:neuropeptide hormone activity"/>
    <property type="evidence" value="ECO:0007669"/>
    <property type="project" value="TreeGrafter"/>
</dbReference>
<evidence type="ECO:0000313" key="7">
    <source>
        <dbReference type="Proteomes" id="UP000694388"/>
    </source>
</evidence>
<sequence>MLLNWSVKGVMLFYLCSAFPRQPLAPPVNASPEDIMKYMNAVRHYLNLITRQRYGRHSKLDDQVRRGLIRESTKRLMETLKELHAFVAKTSQALHKSGLYGRVARRKPLRKKSPP</sequence>
<dbReference type="InterPro" id="IPR020392">
    <property type="entry name" value="Pancreatic_hormone-like_CS"/>
</dbReference>
<dbReference type="Ensembl" id="ENSEBUT00000014021.1">
    <property type="protein sequence ID" value="ENSEBUP00000013445.1"/>
    <property type="gene ID" value="ENSEBUG00000008486.1"/>
</dbReference>
<dbReference type="PRINTS" id="PR00278">
    <property type="entry name" value="PANCHORMONE"/>
</dbReference>
<dbReference type="AlphaFoldDB" id="A0A8C4WVD0"/>
<dbReference type="GO" id="GO:0031841">
    <property type="term" value="F:neuropeptide Y receptor binding"/>
    <property type="evidence" value="ECO:0007669"/>
    <property type="project" value="TreeGrafter"/>
</dbReference>
<organism evidence="6 7">
    <name type="scientific">Eptatretus burgeri</name>
    <name type="common">Inshore hagfish</name>
    <dbReference type="NCBI Taxonomy" id="7764"/>
    <lineage>
        <taxon>Eukaryota</taxon>
        <taxon>Metazoa</taxon>
        <taxon>Chordata</taxon>
        <taxon>Craniata</taxon>
        <taxon>Vertebrata</taxon>
        <taxon>Cyclostomata</taxon>
        <taxon>Myxini</taxon>
        <taxon>Myxiniformes</taxon>
        <taxon>Myxinidae</taxon>
        <taxon>Eptatretinae</taxon>
        <taxon>Eptatretus</taxon>
    </lineage>
</organism>
<keyword evidence="3" id="KW-0964">Secreted</keyword>
<dbReference type="PANTHER" id="PTHR10533:SF12">
    <property type="match status" value="1"/>
</dbReference>
<dbReference type="Proteomes" id="UP000694388">
    <property type="component" value="Unplaced"/>
</dbReference>
<comment type="subcellular location">
    <subcellularLocation>
        <location evidence="1">Secreted</location>
    </subcellularLocation>
</comment>
<proteinExistence type="inferred from homology"/>
<keyword evidence="5" id="KW-0732">Signal</keyword>
<dbReference type="GO" id="GO:0005615">
    <property type="term" value="C:extracellular space"/>
    <property type="evidence" value="ECO:0007669"/>
    <property type="project" value="TreeGrafter"/>
</dbReference>
<dbReference type="GO" id="GO:0007218">
    <property type="term" value="P:neuropeptide signaling pathway"/>
    <property type="evidence" value="ECO:0007669"/>
    <property type="project" value="TreeGrafter"/>
</dbReference>
<dbReference type="PANTHER" id="PTHR10533">
    <property type="entry name" value="NEUROPEPTIDE Y/PANCREATIC HORMONE/PEPTIDE YY"/>
    <property type="match status" value="1"/>
</dbReference>
<evidence type="ECO:0000313" key="6">
    <source>
        <dbReference type="Ensembl" id="ENSEBUP00000013445.1"/>
    </source>
</evidence>
<dbReference type="Gene3D" id="6.10.250.900">
    <property type="match status" value="1"/>
</dbReference>
<keyword evidence="7" id="KW-1185">Reference proteome</keyword>
<accession>A0A8C4WVD0</accession>
<protein>
    <submittedName>
        <fullName evidence="6">Uncharacterized protein</fullName>
    </submittedName>
</protein>
<evidence type="ECO:0000256" key="3">
    <source>
        <dbReference type="ARBA" id="ARBA00022525"/>
    </source>
</evidence>
<name>A0A8C4WVD0_EPTBU</name>
<dbReference type="PROSITE" id="PS00265">
    <property type="entry name" value="PANCREATIC_HORMONE_1"/>
    <property type="match status" value="1"/>
</dbReference>
<evidence type="ECO:0000256" key="4">
    <source>
        <dbReference type="RuleBase" id="RU000656"/>
    </source>
</evidence>
<reference evidence="6" key="1">
    <citation type="submission" date="2025-08" db="UniProtKB">
        <authorList>
            <consortium name="Ensembl"/>
        </authorList>
    </citation>
    <scope>IDENTIFICATION</scope>
</reference>
<dbReference type="GO" id="GO:0007631">
    <property type="term" value="P:feeding behavior"/>
    <property type="evidence" value="ECO:0007669"/>
    <property type="project" value="TreeGrafter"/>
</dbReference>
<dbReference type="CDD" id="cd00126">
    <property type="entry name" value="PAH"/>
    <property type="match status" value="1"/>
</dbReference>
<evidence type="ECO:0000256" key="2">
    <source>
        <dbReference type="ARBA" id="ARBA00010022"/>
    </source>
</evidence>
<reference evidence="6" key="2">
    <citation type="submission" date="2025-09" db="UniProtKB">
        <authorList>
            <consortium name="Ensembl"/>
        </authorList>
    </citation>
    <scope>IDENTIFICATION</scope>
</reference>
<feature type="chain" id="PRO_5034257524" evidence="5">
    <location>
        <begin position="19"/>
        <end position="115"/>
    </location>
</feature>
<evidence type="ECO:0000256" key="1">
    <source>
        <dbReference type="ARBA" id="ARBA00004613"/>
    </source>
</evidence>
<comment type="similarity">
    <text evidence="2 4">Belongs to the NPY family.</text>
</comment>
<evidence type="ECO:0000256" key="5">
    <source>
        <dbReference type="SAM" id="SignalP"/>
    </source>
</evidence>
<dbReference type="SMART" id="SM00309">
    <property type="entry name" value="PAH"/>
    <property type="match status" value="1"/>
</dbReference>
<dbReference type="PROSITE" id="PS50276">
    <property type="entry name" value="PANCREATIC_HORMONE_2"/>
    <property type="match status" value="1"/>
</dbReference>
<dbReference type="InterPro" id="IPR001955">
    <property type="entry name" value="Pancreatic_hormone-like"/>
</dbReference>
<dbReference type="Pfam" id="PF00159">
    <property type="entry name" value="Hormone_3"/>
    <property type="match status" value="1"/>
</dbReference>